<accession>A0A8S9PDQ7</accession>
<evidence type="ECO:0000313" key="1">
    <source>
        <dbReference type="EMBL" id="KAF3521633.1"/>
    </source>
</evidence>
<dbReference type="AlphaFoldDB" id="A0A8S9PDQ7"/>
<gene>
    <name evidence="1" type="ORF">F2Q69_00048509</name>
</gene>
<dbReference type="EMBL" id="QGKX02001347">
    <property type="protein sequence ID" value="KAF3521633.1"/>
    <property type="molecule type" value="Genomic_DNA"/>
</dbReference>
<comment type="caution">
    <text evidence="1">The sequence shown here is derived from an EMBL/GenBank/DDBJ whole genome shotgun (WGS) entry which is preliminary data.</text>
</comment>
<dbReference type="Proteomes" id="UP000712600">
    <property type="component" value="Unassembled WGS sequence"/>
</dbReference>
<sequence length="69" mass="8081">MYFSSLTLYDHTLKDLEYNKLRFLYSSAFLSLSAVDGDDCYFSATLTFAEDAKSEYNYRSDDKVTEEFK</sequence>
<protein>
    <submittedName>
        <fullName evidence="1">Uncharacterized protein</fullName>
    </submittedName>
</protein>
<name>A0A8S9PDQ7_BRACR</name>
<organism evidence="1 2">
    <name type="scientific">Brassica cretica</name>
    <name type="common">Mustard</name>
    <dbReference type="NCBI Taxonomy" id="69181"/>
    <lineage>
        <taxon>Eukaryota</taxon>
        <taxon>Viridiplantae</taxon>
        <taxon>Streptophyta</taxon>
        <taxon>Embryophyta</taxon>
        <taxon>Tracheophyta</taxon>
        <taxon>Spermatophyta</taxon>
        <taxon>Magnoliopsida</taxon>
        <taxon>eudicotyledons</taxon>
        <taxon>Gunneridae</taxon>
        <taxon>Pentapetalae</taxon>
        <taxon>rosids</taxon>
        <taxon>malvids</taxon>
        <taxon>Brassicales</taxon>
        <taxon>Brassicaceae</taxon>
        <taxon>Brassiceae</taxon>
        <taxon>Brassica</taxon>
    </lineage>
</organism>
<proteinExistence type="predicted"/>
<evidence type="ECO:0000313" key="2">
    <source>
        <dbReference type="Proteomes" id="UP000712600"/>
    </source>
</evidence>
<reference evidence="1" key="1">
    <citation type="submission" date="2019-12" db="EMBL/GenBank/DDBJ databases">
        <title>Genome sequencing and annotation of Brassica cretica.</title>
        <authorList>
            <person name="Studholme D.J."/>
            <person name="Sarris P."/>
        </authorList>
    </citation>
    <scope>NUCLEOTIDE SEQUENCE</scope>
    <source>
        <strain evidence="1">PFS-109/04</strain>
        <tissue evidence="1">Leaf</tissue>
    </source>
</reference>